<dbReference type="InterPro" id="IPR005625">
    <property type="entry name" value="PepSY-ass_TM"/>
</dbReference>
<evidence type="ECO:0000313" key="2">
    <source>
        <dbReference type="EMBL" id="AIY67375.1"/>
    </source>
</evidence>
<dbReference type="EMBL" id="CP009889">
    <property type="protein sequence ID" value="AIY67375.1"/>
    <property type="molecule type" value="Genomic_DNA"/>
</dbReference>
<dbReference type="RefSeq" id="WP_040136315.1">
    <property type="nucleotide sequence ID" value="NZ_CP009889.1"/>
</dbReference>
<dbReference type="KEGG" id="pseo:OM33_20290"/>
<keyword evidence="1" id="KW-0812">Transmembrane</keyword>
<dbReference type="PANTHER" id="PTHR34219:SF8">
    <property type="entry name" value="PEPSY DOMAIN-CONTAINING PROTEIN"/>
    <property type="match status" value="1"/>
</dbReference>
<proteinExistence type="predicted"/>
<dbReference type="STRING" id="1348114.OM33_20290"/>
<feature type="transmembrane region" description="Helical" evidence="1">
    <location>
        <begin position="12"/>
        <end position="32"/>
    </location>
</feature>
<dbReference type="OrthoDB" id="5294804at2"/>
<keyword evidence="1" id="KW-1133">Transmembrane helix</keyword>
<reference evidence="2 3" key="1">
    <citation type="submission" date="2014-11" db="EMBL/GenBank/DDBJ databases">
        <title>Complete Genome Sequence of Pseudoalteromonas sp. Strain OCN003 Isolated from Kaneohe Bay, Oahu, Hawaii.</title>
        <authorList>
            <person name="Beurmann S."/>
            <person name="Videau P."/>
            <person name="Ushijima B."/>
            <person name="Smith A.M."/>
            <person name="Aeby G.S."/>
            <person name="Callahan S.M."/>
            <person name="Belcaid M."/>
        </authorList>
    </citation>
    <scope>NUCLEOTIDE SEQUENCE [LARGE SCALE GENOMIC DNA]</scope>
    <source>
        <strain evidence="2 3">OCN003</strain>
    </source>
</reference>
<name>A0A0A7EL03_9GAMM</name>
<dbReference type="eggNOG" id="COG3182">
    <property type="taxonomic scope" value="Bacteria"/>
</dbReference>
<organism evidence="2 3">
    <name type="scientific">Pseudoalteromonas piratica</name>
    <dbReference type="NCBI Taxonomy" id="1348114"/>
    <lineage>
        <taxon>Bacteria</taxon>
        <taxon>Pseudomonadati</taxon>
        <taxon>Pseudomonadota</taxon>
        <taxon>Gammaproteobacteria</taxon>
        <taxon>Alteromonadales</taxon>
        <taxon>Pseudoalteromonadaceae</taxon>
        <taxon>Pseudoalteromonas</taxon>
    </lineage>
</organism>
<accession>A0A0A7EL03</accession>
<keyword evidence="1" id="KW-0472">Membrane</keyword>
<gene>
    <name evidence="2" type="ORF">OM33_20290</name>
</gene>
<evidence type="ECO:0000313" key="3">
    <source>
        <dbReference type="Proteomes" id="UP000030341"/>
    </source>
</evidence>
<dbReference type="AlphaFoldDB" id="A0A0A7EL03"/>
<feature type="transmembrane region" description="Helical" evidence="1">
    <location>
        <begin position="183"/>
        <end position="205"/>
    </location>
</feature>
<keyword evidence="3" id="KW-1185">Reference proteome</keyword>
<protein>
    <submittedName>
        <fullName evidence="2">Membrane protein</fullName>
    </submittedName>
</protein>
<sequence>MKKKLHLWHRYLGLVIALPLIIISLTGSILVFKEEIDHLIMPELATVNASPGSRLSYDSLHNTIKQNLPNYEVGSWEVFDDGKTADRVYVLEHGTDTWSKVYLDQYQGIVRAAPQPVDYYLTDWLLDLHYKFLIGDTGLWFTGIISLILMFMGISGLVIYRQFWKKFFTLRVKVKRMAFFSDLHKLVGIWSAPILLILGFTGVYWNISEIIHHEFEHADEPPHLVQGALYNPQLSIDSLMATAKTQMGGFRATYLMFPYEPDLPITFFGEVANTSFVTSEYASVVSFDKETGKQLPNYDIREAPFFLVVVDSFRKLHFGYFAGLTSRIIWCLIGLTPLIFAITGCYLWLKRRKPTRRRQDSSAYSAA</sequence>
<dbReference type="HOGENOM" id="CLU_031962_4_1_6"/>
<dbReference type="Proteomes" id="UP000030341">
    <property type="component" value="Chromosome 2"/>
</dbReference>
<feature type="transmembrane region" description="Helical" evidence="1">
    <location>
        <begin position="139"/>
        <end position="163"/>
    </location>
</feature>
<feature type="transmembrane region" description="Helical" evidence="1">
    <location>
        <begin position="327"/>
        <end position="349"/>
    </location>
</feature>
<evidence type="ECO:0000256" key="1">
    <source>
        <dbReference type="SAM" id="Phobius"/>
    </source>
</evidence>
<dbReference type="Pfam" id="PF03929">
    <property type="entry name" value="PepSY_TM"/>
    <property type="match status" value="1"/>
</dbReference>
<dbReference type="PANTHER" id="PTHR34219">
    <property type="entry name" value="IRON-REGULATED INNER MEMBRANE PROTEIN-RELATED"/>
    <property type="match status" value="1"/>
</dbReference>